<keyword evidence="2" id="KW-1185">Reference proteome</keyword>
<comment type="caution">
    <text evidence="1">The sequence shown here is derived from an EMBL/GenBank/DDBJ whole genome shotgun (WGS) entry which is preliminary data.</text>
</comment>
<accession>A0ABU0ZG00</accession>
<name>A0ABU0ZG00_9ACTN</name>
<proteinExistence type="predicted"/>
<dbReference type="RefSeq" id="WP_308713253.1">
    <property type="nucleotide sequence ID" value="NZ_JAVHUY010000013.1"/>
</dbReference>
<evidence type="ECO:0000313" key="2">
    <source>
        <dbReference type="Proteomes" id="UP001230908"/>
    </source>
</evidence>
<dbReference type="EMBL" id="JAVHUY010000013">
    <property type="protein sequence ID" value="MDQ7905985.1"/>
    <property type="molecule type" value="Genomic_DNA"/>
</dbReference>
<dbReference type="Proteomes" id="UP001230908">
    <property type="component" value="Unassembled WGS sequence"/>
</dbReference>
<organism evidence="1 2">
    <name type="scientific">Phytohabitans maris</name>
    <dbReference type="NCBI Taxonomy" id="3071409"/>
    <lineage>
        <taxon>Bacteria</taxon>
        <taxon>Bacillati</taxon>
        <taxon>Actinomycetota</taxon>
        <taxon>Actinomycetes</taxon>
        <taxon>Micromonosporales</taxon>
        <taxon>Micromonosporaceae</taxon>
    </lineage>
</organism>
<gene>
    <name evidence="1" type="ORF">RB614_15845</name>
</gene>
<sequence length="124" mass="13353">MATLGKNPRTYEELRKQVTEDGGVLGTTAQVLRDIEGAGRLGSTVRAEISQKLQAHGLRHLPADLPQYQEQEVIVYLASGAIAAVVNAVLNPSVSTAKVLRQLADKNAQETLDKIRQLVGPPTE</sequence>
<reference evidence="1 2" key="1">
    <citation type="submission" date="2023-08" db="EMBL/GenBank/DDBJ databases">
        <title>Phytohabitans sansha sp. nov., isolated from marine sediment.</title>
        <authorList>
            <person name="Zhao Y."/>
            <person name="Yi K."/>
        </authorList>
    </citation>
    <scope>NUCLEOTIDE SEQUENCE [LARGE SCALE GENOMIC DNA]</scope>
    <source>
        <strain evidence="1 2">ZYX-F-186</strain>
    </source>
</reference>
<protein>
    <submittedName>
        <fullName evidence="1">Uncharacterized protein</fullName>
    </submittedName>
</protein>
<evidence type="ECO:0000313" key="1">
    <source>
        <dbReference type="EMBL" id="MDQ7905985.1"/>
    </source>
</evidence>